<dbReference type="RefSeq" id="WP_096408972.1">
    <property type="nucleotide sequence ID" value="NZ_AP017372.2"/>
</dbReference>
<dbReference type="SUPFAM" id="SSF53756">
    <property type="entry name" value="UDP-Glycosyltransferase/glycogen phosphorylase"/>
    <property type="match status" value="1"/>
</dbReference>
<proteinExistence type="predicted"/>
<dbReference type="EMBL" id="AP017372">
    <property type="protein sequence ID" value="BAU57705.1"/>
    <property type="molecule type" value="Genomic_DNA"/>
</dbReference>
<dbReference type="Gene3D" id="3.40.50.2000">
    <property type="entry name" value="Glycogen Phosphorylase B"/>
    <property type="match status" value="2"/>
</dbReference>
<evidence type="ECO:0000313" key="3">
    <source>
        <dbReference type="Proteomes" id="UP000218890"/>
    </source>
</evidence>
<dbReference type="AlphaFoldDB" id="A0A0X8X8W6"/>
<dbReference type="PANTHER" id="PTHR45947:SF3">
    <property type="entry name" value="SULFOQUINOVOSYL TRANSFERASE SQD2"/>
    <property type="match status" value="1"/>
</dbReference>
<feature type="domain" description="Glycosyltransferase subfamily 4-like N-terminal" evidence="1">
    <location>
        <begin position="28"/>
        <end position="192"/>
    </location>
</feature>
<dbReference type="Proteomes" id="UP000218890">
    <property type="component" value="Chromosome"/>
</dbReference>
<dbReference type="InterPro" id="IPR050194">
    <property type="entry name" value="Glycosyltransferase_grp1"/>
</dbReference>
<evidence type="ECO:0000313" key="2">
    <source>
        <dbReference type="EMBL" id="BAU57705.1"/>
    </source>
</evidence>
<dbReference type="OrthoDB" id="9802525at2"/>
<dbReference type="PANTHER" id="PTHR45947">
    <property type="entry name" value="SULFOQUINOVOSYL TRANSFERASE SQD2"/>
    <property type="match status" value="1"/>
</dbReference>
<dbReference type="KEGG" id="hhk:HH1059_10070"/>
<reference evidence="2" key="1">
    <citation type="submission" date="2016-02" db="EMBL/GenBank/DDBJ databases">
        <title>Halorhodospira halochloris DSM-1059 complete genome, version 2.</title>
        <authorList>
            <person name="Tsukatani Y."/>
        </authorList>
    </citation>
    <scope>NUCLEOTIDE SEQUENCE</scope>
    <source>
        <strain evidence="2">DSM 1059</strain>
    </source>
</reference>
<accession>A0A0X8X8W6</accession>
<dbReference type="InterPro" id="IPR028098">
    <property type="entry name" value="Glyco_trans_4-like_N"/>
</dbReference>
<sequence length="402" mass="44095">MKKVNLHRKESPLRRISIVSETYAPESNGVATTLSHIAAGLRRDGTAVDLVVPRHPARPYGYDKDLHSVSGLPIPGYSQVRCGVVRPRLLEELWQRRTPDGVYIATEGPLGWAALLAAKRLQLPVVSGFHTRFDLYSEHYMTSWLKPLVGAALRYFHNSTATTLVPDKSLAEKLRSQGYRNVELLGRGVDTRLFNPQRRCTSLRSGWGAGEDEPVLIYVGRIAAEKNLSLAVEAFRTIESVRPGARFVLVGDGPMRSALQHQNPDFIFAGERHGEELASYYASADIFLFPSLSETFGNVTLEALASGLPVVAFDYAAASRFVEEGVNGHKVARSYPAAWVQAALGVAMLPPQVRQRWQEAARDSVAALSWQQIARQFAGVIANAGEQNPGTEQGVPHAANFS</sequence>
<gene>
    <name evidence="2" type="primary">gtrB</name>
    <name evidence="2" type="ORF">HH1059_10070</name>
</gene>
<protein>
    <submittedName>
        <fullName evidence="2">Glycosyltransferase</fullName>
    </submittedName>
</protein>
<dbReference type="Pfam" id="PF13692">
    <property type="entry name" value="Glyco_trans_1_4"/>
    <property type="match status" value="1"/>
</dbReference>
<keyword evidence="3" id="KW-1185">Reference proteome</keyword>
<organism evidence="2 3">
    <name type="scientific">Halorhodospira halochloris</name>
    <name type="common">Ectothiorhodospira halochloris</name>
    <dbReference type="NCBI Taxonomy" id="1052"/>
    <lineage>
        <taxon>Bacteria</taxon>
        <taxon>Pseudomonadati</taxon>
        <taxon>Pseudomonadota</taxon>
        <taxon>Gammaproteobacteria</taxon>
        <taxon>Chromatiales</taxon>
        <taxon>Ectothiorhodospiraceae</taxon>
        <taxon>Halorhodospira</taxon>
    </lineage>
</organism>
<dbReference type="Pfam" id="PF13439">
    <property type="entry name" value="Glyco_transf_4"/>
    <property type="match status" value="1"/>
</dbReference>
<dbReference type="CDD" id="cd03814">
    <property type="entry name" value="GT4-like"/>
    <property type="match status" value="1"/>
</dbReference>
<evidence type="ECO:0000259" key="1">
    <source>
        <dbReference type="Pfam" id="PF13439"/>
    </source>
</evidence>
<name>A0A0X8X8W6_HALHR</name>
<dbReference type="GO" id="GO:0016757">
    <property type="term" value="F:glycosyltransferase activity"/>
    <property type="evidence" value="ECO:0007669"/>
    <property type="project" value="UniProtKB-ARBA"/>
</dbReference>